<feature type="domain" description="ABC3 transporter permease C-terminal" evidence="8">
    <location>
        <begin position="268"/>
        <end position="339"/>
    </location>
</feature>
<dbReference type="GO" id="GO:0022857">
    <property type="term" value="F:transmembrane transporter activity"/>
    <property type="evidence" value="ECO:0007669"/>
    <property type="project" value="TreeGrafter"/>
</dbReference>
<evidence type="ECO:0000256" key="6">
    <source>
        <dbReference type="ARBA" id="ARBA00038076"/>
    </source>
</evidence>
<name>X0RM05_9ZZZZ</name>
<keyword evidence="2" id="KW-1003">Cell membrane</keyword>
<dbReference type="Pfam" id="PF12704">
    <property type="entry name" value="MacB_PCD"/>
    <property type="match status" value="1"/>
</dbReference>
<comment type="similarity">
    <text evidence="6">Belongs to the ABC-4 integral membrane protein family.</text>
</comment>
<feature type="transmembrane region" description="Helical" evidence="7">
    <location>
        <begin position="45"/>
        <end position="64"/>
    </location>
</feature>
<dbReference type="EMBL" id="BARS01009099">
    <property type="protein sequence ID" value="GAF69818.1"/>
    <property type="molecule type" value="Genomic_DNA"/>
</dbReference>
<feature type="non-terminal residue" evidence="10">
    <location>
        <position position="351"/>
    </location>
</feature>
<evidence type="ECO:0000256" key="5">
    <source>
        <dbReference type="ARBA" id="ARBA00023136"/>
    </source>
</evidence>
<evidence type="ECO:0000256" key="2">
    <source>
        <dbReference type="ARBA" id="ARBA00022475"/>
    </source>
</evidence>
<evidence type="ECO:0000256" key="3">
    <source>
        <dbReference type="ARBA" id="ARBA00022692"/>
    </source>
</evidence>
<evidence type="ECO:0000256" key="4">
    <source>
        <dbReference type="ARBA" id="ARBA00022989"/>
    </source>
</evidence>
<comment type="subcellular location">
    <subcellularLocation>
        <location evidence="1">Cell membrane</location>
        <topology evidence="1">Multi-pass membrane protein</topology>
    </subcellularLocation>
</comment>
<dbReference type="InterPro" id="IPR003838">
    <property type="entry name" value="ABC3_permease_C"/>
</dbReference>
<dbReference type="InterPro" id="IPR050250">
    <property type="entry name" value="Macrolide_Exporter_MacB"/>
</dbReference>
<feature type="transmembrane region" description="Helical" evidence="7">
    <location>
        <begin position="269"/>
        <end position="290"/>
    </location>
</feature>
<evidence type="ECO:0008006" key="11">
    <source>
        <dbReference type="Google" id="ProtNLM"/>
    </source>
</evidence>
<feature type="non-terminal residue" evidence="10">
    <location>
        <position position="1"/>
    </location>
</feature>
<evidence type="ECO:0000256" key="1">
    <source>
        <dbReference type="ARBA" id="ARBA00004651"/>
    </source>
</evidence>
<evidence type="ECO:0000259" key="9">
    <source>
        <dbReference type="Pfam" id="PF12704"/>
    </source>
</evidence>
<dbReference type="Pfam" id="PF02687">
    <property type="entry name" value="FtsX"/>
    <property type="match status" value="1"/>
</dbReference>
<dbReference type="PANTHER" id="PTHR30572">
    <property type="entry name" value="MEMBRANE COMPONENT OF TRANSPORTER-RELATED"/>
    <property type="match status" value="1"/>
</dbReference>
<reference evidence="10" key="1">
    <citation type="journal article" date="2014" name="Front. Microbiol.">
        <title>High frequency of phylogenetically diverse reductive dehalogenase-homologous genes in deep subseafloor sedimentary metagenomes.</title>
        <authorList>
            <person name="Kawai M."/>
            <person name="Futagami T."/>
            <person name="Toyoda A."/>
            <person name="Takaki Y."/>
            <person name="Nishi S."/>
            <person name="Hori S."/>
            <person name="Arai W."/>
            <person name="Tsubouchi T."/>
            <person name="Morono Y."/>
            <person name="Uchiyama I."/>
            <person name="Ito T."/>
            <person name="Fujiyama A."/>
            <person name="Inagaki F."/>
            <person name="Takami H."/>
        </authorList>
    </citation>
    <scope>NUCLEOTIDE SEQUENCE</scope>
    <source>
        <strain evidence="10">Expedition CK06-06</strain>
    </source>
</reference>
<dbReference type="AlphaFoldDB" id="X0RM05"/>
<feature type="transmembrane region" description="Helical" evidence="7">
    <location>
        <begin position="317"/>
        <end position="339"/>
    </location>
</feature>
<proteinExistence type="inferred from homology"/>
<protein>
    <recommendedName>
        <fullName evidence="11">ABC3 transporter permease protein domain-containing protein</fullName>
    </recommendedName>
</protein>
<feature type="domain" description="MacB-like periplasmic core" evidence="9">
    <location>
        <begin position="44"/>
        <end position="236"/>
    </location>
</feature>
<comment type="caution">
    <text evidence="10">The sequence shown here is derived from an EMBL/GenBank/DDBJ whole genome shotgun (WGS) entry which is preliminary data.</text>
</comment>
<keyword evidence="4 7" id="KW-1133">Transmembrane helix</keyword>
<keyword evidence="5 7" id="KW-0472">Membrane</keyword>
<evidence type="ECO:0000256" key="7">
    <source>
        <dbReference type="SAM" id="Phobius"/>
    </source>
</evidence>
<gene>
    <name evidence="10" type="ORF">S01H1_17188</name>
</gene>
<accession>X0RM05</accession>
<evidence type="ECO:0000259" key="8">
    <source>
        <dbReference type="Pfam" id="PF02687"/>
    </source>
</evidence>
<dbReference type="InterPro" id="IPR025857">
    <property type="entry name" value="MacB_PCD"/>
</dbReference>
<keyword evidence="3 7" id="KW-0812">Transmembrane</keyword>
<sequence>SWYASRLTPVEALSYDGGASRKRTLGRRWGGMVAKNLGRQRTRTVLTLVGVGIGLLATLLMGALSEGATKLFSGTLAGAEITAAEAGQPDTSLSTIDERVLKRIEALPEVQYVTGLIMSVVSTPTDPFFIIMARARTDPAINHRILREGKLLSGRRQCLLGRKGAIQQGRGIGDRISMLGTTFTVVGIVETGSDFEDNGAIIDLREAQQLLKKPRQVMIMQIKLVDPGQTEEMVGRLSAAYPDLLFSKSAEFTESLPDMQSMGQMMGAIFALTAVIGSIALMNTMMMSVYERTREIGVLRAVGWRRGMVLRQMVGEALLLTLTSGLVSLGAAIGIVELIKGMPSLGMIREI</sequence>
<organism evidence="10">
    <name type="scientific">marine sediment metagenome</name>
    <dbReference type="NCBI Taxonomy" id="412755"/>
    <lineage>
        <taxon>unclassified sequences</taxon>
        <taxon>metagenomes</taxon>
        <taxon>ecological metagenomes</taxon>
    </lineage>
</organism>
<dbReference type="GO" id="GO:0005886">
    <property type="term" value="C:plasma membrane"/>
    <property type="evidence" value="ECO:0007669"/>
    <property type="project" value="UniProtKB-SubCell"/>
</dbReference>
<dbReference type="PANTHER" id="PTHR30572:SF4">
    <property type="entry name" value="ABC TRANSPORTER PERMEASE YTRF"/>
    <property type="match status" value="1"/>
</dbReference>
<evidence type="ECO:0000313" key="10">
    <source>
        <dbReference type="EMBL" id="GAF69818.1"/>
    </source>
</evidence>